<dbReference type="GO" id="GO:0005549">
    <property type="term" value="F:odorant binding"/>
    <property type="evidence" value="ECO:0007669"/>
    <property type="project" value="InterPro"/>
</dbReference>
<dbReference type="AlphaFoldDB" id="A0A4E0S3N0"/>
<keyword evidence="8 10" id="KW-0675">Receptor</keyword>
<protein>
    <recommendedName>
        <fullName evidence="10">Odorant receptor</fullName>
    </recommendedName>
</protein>
<feature type="transmembrane region" description="Helical" evidence="10">
    <location>
        <begin position="280"/>
        <end position="304"/>
    </location>
</feature>
<dbReference type="EMBL" id="ML158562">
    <property type="protein sequence ID" value="THK32855.1"/>
    <property type="molecule type" value="Genomic_DNA"/>
</dbReference>
<dbReference type="PANTHER" id="PTHR21137:SF3">
    <property type="entry name" value="ODORANT RECEPTOR 30A-RELATED"/>
    <property type="match status" value="1"/>
</dbReference>
<dbReference type="RefSeq" id="NP_001358420.1">
    <property type="nucleotide sequence ID" value="NM_001371491.1"/>
</dbReference>
<sequence>MLKIDREESGTIQWTYFFLRCTGFSVPSDPRKDLLKWVRLWAFCVPTLACPITFGDFYFNCYYGSFNDLCYSMINVLTNFFVMAKFYVIILKPQFPAFLQLTRDELWGNAVTDYDREILRQCEKDTLFYLTIFSILAQSSSLAYIVEPILFNCLNHNMTDVRERRFPLKVWYDLPIFETPNFQIFFFIQFCFIYFASIQWLAYDNYLALVNIYSAGQFKILRKRLKDLYDKVGKDGESKKLDDHGVEDEGYLSSAIVNEFKDCITRHRFLIDVIEQLDSIYTIINLVQVVTFSLIICLVGYQLIMPGNPLFRRIKFVIYLGGCIIQLFSFAITCGNVTDASVEVADGAYESNWNSKNSSERGRGLTKDLMMILVRSKTPCYLTAAGFFPVTLNVFNSTLSTAFSYLTLIRQSADKGSN</sequence>
<name>A0A4E0S3N0_9HYME</name>
<dbReference type="PANTHER" id="PTHR21137">
    <property type="entry name" value="ODORANT RECEPTOR"/>
    <property type="match status" value="1"/>
</dbReference>
<keyword evidence="5 10" id="KW-0552">Olfaction</keyword>
<reference evidence="11" key="1">
    <citation type="submission" date="2019-02" db="EMBL/GenBank/DDBJ databases">
        <title>Genome of the parasitoid wasp Diachasma alloeum, an emerging model for ecological speciation and transitions to asexual reproduction.</title>
        <authorList>
            <person name="Robertson H.M."/>
            <person name="Walden K.K."/>
            <person name="Tvedte E.S."/>
            <person name="Hood G.R."/>
            <person name="Feder J.L."/>
            <person name="Forbes A.A."/>
            <person name="Logsdon J.M."/>
            <person name="Mcelroy K.E."/>
        </authorList>
    </citation>
    <scope>NUCLEOTIDE SEQUENCE [LARGE SCALE GENOMIC DNA]</scope>
    <source>
        <strain evidence="11">Michigan</strain>
    </source>
</reference>
<feature type="transmembrane region" description="Helical" evidence="10">
    <location>
        <begin position="71"/>
        <end position="91"/>
    </location>
</feature>
<feature type="transmembrane region" description="Helical" evidence="10">
    <location>
        <begin position="316"/>
        <end position="333"/>
    </location>
</feature>
<keyword evidence="2" id="KW-1003">Cell membrane</keyword>
<dbReference type="CTD" id="5577942"/>
<keyword evidence="9 10" id="KW-0807">Transducer</keyword>
<keyword evidence="7 10" id="KW-0472">Membrane</keyword>
<evidence type="ECO:0000256" key="9">
    <source>
        <dbReference type="ARBA" id="ARBA00023224"/>
    </source>
</evidence>
<evidence type="ECO:0000256" key="8">
    <source>
        <dbReference type="ARBA" id="ARBA00023170"/>
    </source>
</evidence>
<comment type="subcellular location">
    <subcellularLocation>
        <location evidence="1 10">Cell membrane</location>
        <topology evidence="1 10">Multi-pass membrane protein</topology>
    </subcellularLocation>
</comment>
<keyword evidence="12" id="KW-1185">Reference proteome</keyword>
<dbReference type="Proteomes" id="UP000297026">
    <property type="component" value="Unassembled WGS sequence"/>
</dbReference>
<proteinExistence type="inferred from homology"/>
<evidence type="ECO:0000256" key="5">
    <source>
        <dbReference type="ARBA" id="ARBA00022725"/>
    </source>
</evidence>
<feature type="transmembrane region" description="Helical" evidence="10">
    <location>
        <begin position="184"/>
        <end position="203"/>
    </location>
</feature>
<keyword evidence="4 10" id="KW-0812">Transmembrane</keyword>
<dbReference type="GeneID" id="115307084"/>
<evidence type="ECO:0000313" key="12">
    <source>
        <dbReference type="Proteomes" id="UP000297026"/>
    </source>
</evidence>
<comment type="caution">
    <text evidence="10">Lacks conserved residue(s) required for the propagation of feature annotation.</text>
</comment>
<dbReference type="Pfam" id="PF02949">
    <property type="entry name" value="7tm_6"/>
    <property type="match status" value="1"/>
</dbReference>
<keyword evidence="6 10" id="KW-1133">Transmembrane helix</keyword>
<keyword evidence="3 10" id="KW-0716">Sensory transduction</keyword>
<dbReference type="GO" id="GO:0005886">
    <property type="term" value="C:plasma membrane"/>
    <property type="evidence" value="ECO:0007669"/>
    <property type="project" value="UniProtKB-SubCell"/>
</dbReference>
<evidence type="ECO:0000256" key="4">
    <source>
        <dbReference type="ARBA" id="ARBA00022692"/>
    </source>
</evidence>
<evidence type="ECO:0000256" key="3">
    <source>
        <dbReference type="ARBA" id="ARBA00022606"/>
    </source>
</evidence>
<evidence type="ECO:0000256" key="2">
    <source>
        <dbReference type="ARBA" id="ARBA00022475"/>
    </source>
</evidence>
<feature type="transmembrane region" description="Helical" evidence="10">
    <location>
        <begin position="40"/>
        <end position="59"/>
    </location>
</feature>
<gene>
    <name evidence="11" type="primary">Or76</name>
    <name evidence="11" type="ORF">DALL_DALL000024</name>
</gene>
<evidence type="ECO:0000256" key="10">
    <source>
        <dbReference type="RuleBase" id="RU351113"/>
    </source>
</evidence>
<dbReference type="GO" id="GO:0004984">
    <property type="term" value="F:olfactory receptor activity"/>
    <property type="evidence" value="ECO:0007669"/>
    <property type="project" value="InterPro"/>
</dbReference>
<comment type="similarity">
    <text evidence="10">Belongs to the insect chemoreceptor superfamily. Heteromeric odorant receptor channel (TC 1.A.69) family.</text>
</comment>
<accession>A0A4E0S3N0</accession>
<evidence type="ECO:0000256" key="6">
    <source>
        <dbReference type="ARBA" id="ARBA00022989"/>
    </source>
</evidence>
<evidence type="ECO:0000256" key="7">
    <source>
        <dbReference type="ARBA" id="ARBA00023136"/>
    </source>
</evidence>
<evidence type="ECO:0000313" key="11">
    <source>
        <dbReference type="EMBL" id="THK32855.1"/>
    </source>
</evidence>
<dbReference type="GO" id="GO:0007165">
    <property type="term" value="P:signal transduction"/>
    <property type="evidence" value="ECO:0007669"/>
    <property type="project" value="UniProtKB-KW"/>
</dbReference>
<evidence type="ECO:0000256" key="1">
    <source>
        <dbReference type="ARBA" id="ARBA00004651"/>
    </source>
</evidence>
<dbReference type="InterPro" id="IPR004117">
    <property type="entry name" value="7tm6_olfct_rcpt"/>
</dbReference>
<organism evidence="11 12">
    <name type="scientific">Diachasma alloeum</name>
    <dbReference type="NCBI Taxonomy" id="454923"/>
    <lineage>
        <taxon>Eukaryota</taxon>
        <taxon>Metazoa</taxon>
        <taxon>Ecdysozoa</taxon>
        <taxon>Arthropoda</taxon>
        <taxon>Hexapoda</taxon>
        <taxon>Insecta</taxon>
        <taxon>Pterygota</taxon>
        <taxon>Neoptera</taxon>
        <taxon>Endopterygota</taxon>
        <taxon>Hymenoptera</taxon>
        <taxon>Apocrita</taxon>
        <taxon>Ichneumonoidea</taxon>
        <taxon>Braconidae</taxon>
        <taxon>Opiinae</taxon>
        <taxon>Diachasma</taxon>
    </lineage>
</organism>